<dbReference type="PANTHER" id="PTHR24305">
    <property type="entry name" value="CYTOCHROME P450"/>
    <property type="match status" value="1"/>
</dbReference>
<reference evidence="9" key="1">
    <citation type="submission" date="2015-10" db="EMBL/GenBank/DDBJ databases">
        <authorList>
            <person name="Regsiter A."/>
            <person name="william w."/>
        </authorList>
    </citation>
    <scope>NUCLEOTIDE SEQUENCE</scope>
    <source>
        <strain evidence="9">Montdore</strain>
    </source>
</reference>
<evidence type="ECO:0000256" key="7">
    <source>
        <dbReference type="SAM" id="MobiDB-lite"/>
    </source>
</evidence>
<evidence type="ECO:0008006" key="11">
    <source>
        <dbReference type="Google" id="ProtNLM"/>
    </source>
</evidence>
<dbReference type="PRINTS" id="PR00385">
    <property type="entry name" value="P450"/>
</dbReference>
<feature type="binding site" description="axial binding residue" evidence="5">
    <location>
        <position position="515"/>
    </location>
    <ligand>
        <name>heme</name>
        <dbReference type="ChEBI" id="CHEBI:30413"/>
    </ligand>
    <ligandPart>
        <name>Fe</name>
        <dbReference type="ChEBI" id="CHEBI:18248"/>
    </ligandPart>
</feature>
<evidence type="ECO:0000256" key="2">
    <source>
        <dbReference type="ARBA" id="ARBA00010617"/>
    </source>
</evidence>
<feature type="chain" id="PRO_5012561666" description="Cytochrome P450" evidence="8">
    <location>
        <begin position="20"/>
        <end position="581"/>
    </location>
</feature>
<keyword evidence="6" id="KW-0503">Monooxygenase</keyword>
<dbReference type="InterPro" id="IPR017972">
    <property type="entry name" value="Cyt_P450_CS"/>
</dbReference>
<dbReference type="InterPro" id="IPR050121">
    <property type="entry name" value="Cytochrome_P450_monoxygenase"/>
</dbReference>
<dbReference type="Proteomes" id="UP001412239">
    <property type="component" value="Unassembled WGS sequence"/>
</dbReference>
<dbReference type="GO" id="GO:0004497">
    <property type="term" value="F:monooxygenase activity"/>
    <property type="evidence" value="ECO:0007669"/>
    <property type="project" value="UniProtKB-KW"/>
</dbReference>
<comment type="similarity">
    <text evidence="2 6">Belongs to the cytochrome P450 family.</text>
</comment>
<dbReference type="InterPro" id="IPR002401">
    <property type="entry name" value="Cyt_P450_E_grp-I"/>
</dbReference>
<dbReference type="GO" id="GO:0020037">
    <property type="term" value="F:heme binding"/>
    <property type="evidence" value="ECO:0007669"/>
    <property type="project" value="InterPro"/>
</dbReference>
<dbReference type="Gene3D" id="1.10.630.10">
    <property type="entry name" value="Cytochrome P450"/>
    <property type="match status" value="1"/>
</dbReference>
<dbReference type="PRINTS" id="PR00463">
    <property type="entry name" value="EP450I"/>
</dbReference>
<dbReference type="SUPFAM" id="SSF48264">
    <property type="entry name" value="Cytochrome P450"/>
    <property type="match status" value="1"/>
</dbReference>
<dbReference type="Pfam" id="PF00067">
    <property type="entry name" value="p450"/>
    <property type="match status" value="1"/>
</dbReference>
<dbReference type="PANTHER" id="PTHR24305:SF166">
    <property type="entry name" value="CYTOCHROME P450 12A4, MITOCHONDRIAL-RELATED"/>
    <property type="match status" value="1"/>
</dbReference>
<dbReference type="GO" id="GO:0005506">
    <property type="term" value="F:iron ion binding"/>
    <property type="evidence" value="ECO:0007669"/>
    <property type="project" value="InterPro"/>
</dbReference>
<keyword evidence="4 5" id="KW-0408">Iron</keyword>
<evidence type="ECO:0000256" key="8">
    <source>
        <dbReference type="SAM" id="SignalP"/>
    </source>
</evidence>
<accession>A0A292Q692</accession>
<name>A0A292Q692_9PEZI</name>
<evidence type="ECO:0000256" key="1">
    <source>
        <dbReference type="ARBA" id="ARBA00001971"/>
    </source>
</evidence>
<dbReference type="EMBL" id="LN890954">
    <property type="protein sequence ID" value="CUS14934.1"/>
    <property type="molecule type" value="Genomic_DNA"/>
</dbReference>
<evidence type="ECO:0000313" key="10">
    <source>
        <dbReference type="Proteomes" id="UP001412239"/>
    </source>
</evidence>
<dbReference type="InterPro" id="IPR036396">
    <property type="entry name" value="Cyt_P450_sf"/>
</dbReference>
<evidence type="ECO:0000313" key="9">
    <source>
        <dbReference type="EMBL" id="CUS14934.1"/>
    </source>
</evidence>
<organism evidence="9 10">
    <name type="scientific">Tuber aestivum</name>
    <name type="common">summer truffle</name>
    <dbReference type="NCBI Taxonomy" id="59557"/>
    <lineage>
        <taxon>Eukaryota</taxon>
        <taxon>Fungi</taxon>
        <taxon>Dikarya</taxon>
        <taxon>Ascomycota</taxon>
        <taxon>Pezizomycotina</taxon>
        <taxon>Pezizomycetes</taxon>
        <taxon>Pezizales</taxon>
        <taxon>Tuberaceae</taxon>
        <taxon>Tuber</taxon>
    </lineage>
</organism>
<comment type="cofactor">
    <cofactor evidence="1 5">
        <name>heme</name>
        <dbReference type="ChEBI" id="CHEBI:30413"/>
    </cofactor>
</comment>
<keyword evidence="5 6" id="KW-0349">Heme</keyword>
<feature type="region of interest" description="Disordered" evidence="7">
    <location>
        <begin position="468"/>
        <end position="490"/>
    </location>
</feature>
<evidence type="ECO:0000256" key="6">
    <source>
        <dbReference type="RuleBase" id="RU000461"/>
    </source>
</evidence>
<dbReference type="GO" id="GO:0016705">
    <property type="term" value="F:oxidoreductase activity, acting on paired donors, with incorporation or reduction of molecular oxygen"/>
    <property type="evidence" value="ECO:0007669"/>
    <property type="project" value="InterPro"/>
</dbReference>
<evidence type="ECO:0000256" key="5">
    <source>
        <dbReference type="PIRSR" id="PIRSR602401-1"/>
    </source>
</evidence>
<evidence type="ECO:0000256" key="4">
    <source>
        <dbReference type="ARBA" id="ARBA00023004"/>
    </source>
</evidence>
<protein>
    <recommendedName>
        <fullName evidence="11">Cytochrome P450</fullName>
    </recommendedName>
</protein>
<dbReference type="AlphaFoldDB" id="A0A292Q692"/>
<keyword evidence="6" id="KW-0560">Oxidoreductase</keyword>
<gene>
    <name evidence="9" type="ORF">GSTUAT00001004001</name>
</gene>
<sequence>MGTLLALAICLGAVTTAYAISSIIHLLYNIREVRKSGLPYIILPWHEMNPFHVLTCGFNRELWQYLPKWTYFKFFWRDWCHHTKFELFKEYGDVICAVSPGGVTIYVGSVEVARQMYERRNDFPKATKVYEYVRFYGDNVLTLEGAEWRRHNKYTRPPFSEAVHKVVWDEGIKQAYAAVNVWSRGNSGVMVGRDLRTISMNVLSLSNFGVALSFDCGNETTEHFGQKNIPPGHKMSYGNAVNHVLDNIIPLAIAPKWLLRNGPESLRKIGRSYDELGIYLRELTQTGGRAATSGRRNLLGSLAKASVGDGREKGPGLADAEVIGNAFIFAVAGLETTTGTLHYAIIHLALNLDVQDWLHRDLQEALKDEDQDPSMWEYEKVYPKMASVLCVIHETLRLYAPHAHIPKWTADRYQPVNWRGRECLMPPGASAYITTTALHYNPSLWGDTVKGFHPQRWDLRSSSEGWVRTDQETGVKTPITPPETPRTETQSAPYCYLRTPVKGAFAPFSDGWRACVGKNFALVEMTAILAALFRDSSVRIKRQEGETQEMADDRGRSAISNSEGYLTVMIRHDVELEWVRR</sequence>
<proteinExistence type="inferred from homology"/>
<dbReference type="InterPro" id="IPR001128">
    <property type="entry name" value="Cyt_P450"/>
</dbReference>
<keyword evidence="10" id="KW-1185">Reference proteome</keyword>
<keyword evidence="3 5" id="KW-0479">Metal-binding</keyword>
<dbReference type="PROSITE" id="PS00086">
    <property type="entry name" value="CYTOCHROME_P450"/>
    <property type="match status" value="1"/>
</dbReference>
<keyword evidence="8" id="KW-0732">Signal</keyword>
<evidence type="ECO:0000256" key="3">
    <source>
        <dbReference type="ARBA" id="ARBA00022723"/>
    </source>
</evidence>
<feature type="signal peptide" evidence="8">
    <location>
        <begin position="1"/>
        <end position="19"/>
    </location>
</feature>